<evidence type="ECO:0000256" key="4">
    <source>
        <dbReference type="ARBA" id="ARBA00023180"/>
    </source>
</evidence>
<dbReference type="FunFam" id="2.10.25.10:FF:000112">
    <property type="entry name" value="Netrin G1"/>
    <property type="match status" value="1"/>
</dbReference>
<dbReference type="PANTHER" id="PTHR10574:SF28">
    <property type="entry name" value="NETRIN-G1"/>
    <property type="match status" value="1"/>
</dbReference>
<dbReference type="Pfam" id="PF24973">
    <property type="entry name" value="EGF_LMN_ATRN"/>
    <property type="match status" value="2"/>
</dbReference>
<evidence type="ECO:0000256" key="7">
    <source>
        <dbReference type="SAM" id="SignalP"/>
    </source>
</evidence>
<keyword evidence="3 6" id="KW-1015">Disulfide bond</keyword>
<dbReference type="Ensembl" id="ENSBMST00010006455.1">
    <property type="protein sequence ID" value="ENSBMSP00010005831.1"/>
    <property type="gene ID" value="ENSBMSG00010004205.1"/>
</dbReference>
<dbReference type="CDD" id="cd00054">
    <property type="entry name" value="EGF_CA"/>
    <property type="match status" value="1"/>
</dbReference>
<accession>A0A8C0CIR4</accession>
<dbReference type="GO" id="GO:0007409">
    <property type="term" value="P:axonogenesis"/>
    <property type="evidence" value="ECO:0007669"/>
    <property type="project" value="TreeGrafter"/>
</dbReference>
<name>A0A8C0CIR4_BALMU</name>
<evidence type="ECO:0000259" key="9">
    <source>
        <dbReference type="PROSITE" id="PS51117"/>
    </source>
</evidence>
<dbReference type="InterPro" id="IPR000742">
    <property type="entry name" value="EGF"/>
</dbReference>
<dbReference type="GeneTree" id="ENSGT00940000153601"/>
<dbReference type="PROSITE" id="PS01248">
    <property type="entry name" value="EGF_LAM_1"/>
    <property type="match status" value="1"/>
</dbReference>
<evidence type="ECO:0000256" key="6">
    <source>
        <dbReference type="PROSITE-ProRule" id="PRU00076"/>
    </source>
</evidence>
<dbReference type="PROSITE" id="PS50026">
    <property type="entry name" value="EGF_3"/>
    <property type="match status" value="1"/>
</dbReference>
<evidence type="ECO:0000256" key="1">
    <source>
        <dbReference type="ARBA" id="ARBA00022729"/>
    </source>
</evidence>
<evidence type="ECO:0000256" key="5">
    <source>
        <dbReference type="ARBA" id="ARBA00023292"/>
    </source>
</evidence>
<keyword evidence="5" id="KW-0424">Laminin EGF-like domain</keyword>
<keyword evidence="4" id="KW-0325">Glycoprotein</keyword>
<reference evidence="10" key="1">
    <citation type="submission" date="2023-09" db="UniProtKB">
        <authorList>
            <consortium name="Ensembl"/>
        </authorList>
    </citation>
    <scope>IDENTIFICATION</scope>
</reference>
<dbReference type="PROSITE" id="PS51117">
    <property type="entry name" value="LAMININ_NTER"/>
    <property type="match status" value="1"/>
</dbReference>
<dbReference type="Gene3D" id="2.60.120.260">
    <property type="entry name" value="Galactose-binding domain-like"/>
    <property type="match status" value="1"/>
</dbReference>
<feature type="disulfide bond" evidence="6">
    <location>
        <begin position="443"/>
        <end position="452"/>
    </location>
</feature>
<dbReference type="InterPro" id="IPR056863">
    <property type="entry name" value="LMN_ATRN_NET-like_EGF"/>
</dbReference>
<dbReference type="GO" id="GO:0009888">
    <property type="term" value="P:tissue development"/>
    <property type="evidence" value="ECO:0007669"/>
    <property type="project" value="TreeGrafter"/>
</dbReference>
<dbReference type="SMART" id="SM00181">
    <property type="entry name" value="EGF"/>
    <property type="match status" value="2"/>
</dbReference>
<proteinExistence type="predicted"/>
<dbReference type="SMART" id="SM00180">
    <property type="entry name" value="EGF_Lam"/>
    <property type="match status" value="2"/>
</dbReference>
<dbReference type="SMART" id="SM00136">
    <property type="entry name" value="LamNT"/>
    <property type="match status" value="1"/>
</dbReference>
<dbReference type="SUPFAM" id="SSF57196">
    <property type="entry name" value="EGF/Laminin"/>
    <property type="match status" value="2"/>
</dbReference>
<dbReference type="InterPro" id="IPR008211">
    <property type="entry name" value="Laminin_N"/>
</dbReference>
<feature type="domain" description="Laminin N-terminal" evidence="9">
    <location>
        <begin position="46"/>
        <end position="296"/>
    </location>
</feature>
<dbReference type="CDD" id="cd00055">
    <property type="entry name" value="EGF_Lam"/>
    <property type="match status" value="2"/>
</dbReference>
<dbReference type="PROSITE" id="PS00022">
    <property type="entry name" value="EGF_1"/>
    <property type="match status" value="1"/>
</dbReference>
<feature type="domain" description="EGF-like" evidence="8">
    <location>
        <begin position="418"/>
        <end position="453"/>
    </location>
</feature>
<dbReference type="Pfam" id="PF00055">
    <property type="entry name" value="Laminin_N"/>
    <property type="match status" value="1"/>
</dbReference>
<comment type="caution">
    <text evidence="6">Lacks conserved residue(s) required for the propagation of feature annotation.</text>
</comment>
<dbReference type="PANTHER" id="PTHR10574">
    <property type="entry name" value="NETRIN/LAMININ-RELATED"/>
    <property type="match status" value="1"/>
</dbReference>
<evidence type="ECO:0000259" key="8">
    <source>
        <dbReference type="PROSITE" id="PS50026"/>
    </source>
</evidence>
<dbReference type="FunFam" id="2.10.25.10:FF:000502">
    <property type="entry name" value="Netrin G1"/>
    <property type="match status" value="1"/>
</dbReference>
<keyword evidence="1 7" id="KW-0732">Signal</keyword>
<dbReference type="GO" id="GO:0009887">
    <property type="term" value="P:animal organ morphogenesis"/>
    <property type="evidence" value="ECO:0007669"/>
    <property type="project" value="TreeGrafter"/>
</dbReference>
<gene>
    <name evidence="10" type="primary">NTNG1</name>
</gene>
<dbReference type="Gene3D" id="2.10.25.10">
    <property type="entry name" value="Laminin"/>
    <property type="match status" value="3"/>
</dbReference>
<organism evidence="10">
    <name type="scientific">Balaenoptera musculus</name>
    <name type="common">Blue whale</name>
    <dbReference type="NCBI Taxonomy" id="9771"/>
    <lineage>
        <taxon>Eukaryota</taxon>
        <taxon>Metazoa</taxon>
        <taxon>Chordata</taxon>
        <taxon>Craniata</taxon>
        <taxon>Vertebrata</taxon>
        <taxon>Euteleostomi</taxon>
        <taxon>Mammalia</taxon>
        <taxon>Eutheria</taxon>
        <taxon>Laurasiatheria</taxon>
        <taxon>Artiodactyla</taxon>
        <taxon>Whippomorpha</taxon>
        <taxon>Cetacea</taxon>
        <taxon>Mysticeti</taxon>
        <taxon>Balaenopteridae</taxon>
        <taxon>Balaenoptera</taxon>
    </lineage>
</organism>
<dbReference type="InterPro" id="IPR002049">
    <property type="entry name" value="LE_dom"/>
</dbReference>
<evidence type="ECO:0000313" key="10">
    <source>
        <dbReference type="Ensembl" id="ENSBMSP00010005831.1"/>
    </source>
</evidence>
<keyword evidence="6" id="KW-0245">EGF-like domain</keyword>
<sequence>MYLSRFLSIHALWVTVSSVMQPYPLVWGHYDVCKTQIYTEEGKVWDYMACQPESTDMTKYLKVKLDPPDITCGDPPETFCAMGNPYMCNNECDASTPELAHPPELMFDFEGRHPSTFWQSATWKEYPKPLQVNITLSWSKTIELTDNIVITFESGRPDQMILEKSLDYGRTWQPYQYYATDCLDAFHMDPKSVKDLSQHTVLEIICTEEYSTGYMTNSKIIHFEIKDRFAFFAGPWLRNMASLYGQLDTTKKLRDFFTVTDLRIRLLRPAVGEIFVDELHLARYFYAISDIKVHGRCKCNLHATVCVYDNSKLTCECEHNTTGPDCGKCKKNYQGRPWSPGSYLPIPKGTANTCIPSISSIGNCECFGHSNRCSYIDLLNTVICVSCKHNTRGQHCELCRLGYFRNASAQLDDENVCIANVCDNELLHCQNGGTCHNNVRCLCPAAYTGILCEKLRCEEAGSCGSDSGQGAPPRGSPALLLPLAALLGTAGPLGI</sequence>
<dbReference type="FunFam" id="2.60.120.260:FF:000005">
    <property type="entry name" value="Netrin G1"/>
    <property type="match status" value="1"/>
</dbReference>
<protein>
    <submittedName>
        <fullName evidence="10">Netrin G1</fullName>
    </submittedName>
</protein>
<dbReference type="FunFam" id="2.10.25.10:FF:000085">
    <property type="entry name" value="Netrin G1"/>
    <property type="match status" value="1"/>
</dbReference>
<feature type="signal peptide" evidence="7">
    <location>
        <begin position="1"/>
        <end position="28"/>
    </location>
</feature>
<feature type="chain" id="PRO_5034289764" evidence="7">
    <location>
        <begin position="29"/>
        <end position="495"/>
    </location>
</feature>
<dbReference type="InterPro" id="IPR050440">
    <property type="entry name" value="Laminin/Netrin_ECM"/>
</dbReference>
<evidence type="ECO:0000256" key="2">
    <source>
        <dbReference type="ARBA" id="ARBA00022737"/>
    </source>
</evidence>
<dbReference type="AlphaFoldDB" id="A0A8C0CIR4"/>
<evidence type="ECO:0000256" key="3">
    <source>
        <dbReference type="ARBA" id="ARBA00023157"/>
    </source>
</evidence>
<keyword evidence="2" id="KW-0677">Repeat</keyword>